<evidence type="ECO:0000256" key="6">
    <source>
        <dbReference type="SAM" id="MobiDB-lite"/>
    </source>
</evidence>
<dbReference type="GO" id="GO:0000463">
    <property type="term" value="P:maturation of LSU-rRNA from tricistronic rRNA transcript (SSU-rRNA, 5.8S rRNA, LSU-rRNA)"/>
    <property type="evidence" value="ECO:0007669"/>
    <property type="project" value="TreeGrafter"/>
</dbReference>
<proteinExistence type="predicted"/>
<evidence type="ECO:0000256" key="3">
    <source>
        <dbReference type="ARBA" id="ARBA00022771"/>
    </source>
</evidence>
<dbReference type="GO" id="GO:0000492">
    <property type="term" value="P:box C/D snoRNP assembly"/>
    <property type="evidence" value="ECO:0007669"/>
    <property type="project" value="TreeGrafter"/>
</dbReference>
<keyword evidence="1" id="KW-0597">Phosphoprotein</keyword>
<feature type="zinc finger region" description="C3H1-type" evidence="5">
    <location>
        <begin position="305"/>
        <end position="333"/>
    </location>
</feature>
<dbReference type="AlphaFoldDB" id="A0A7G2CJD0"/>
<evidence type="ECO:0000256" key="4">
    <source>
        <dbReference type="ARBA" id="ARBA00022833"/>
    </source>
</evidence>
<dbReference type="PANTHER" id="PTHR13483:SF3">
    <property type="entry name" value="BOX C_D SNORNA PROTEIN 1"/>
    <property type="match status" value="1"/>
</dbReference>
<keyword evidence="4 5" id="KW-0862">Zinc</keyword>
<evidence type="ECO:0000256" key="5">
    <source>
        <dbReference type="PROSITE-ProRule" id="PRU00723"/>
    </source>
</evidence>
<dbReference type="GO" id="GO:0070761">
    <property type="term" value="C:pre-snoRNP complex"/>
    <property type="evidence" value="ECO:0007669"/>
    <property type="project" value="TreeGrafter"/>
</dbReference>
<feature type="compositionally biased region" description="Basic residues" evidence="6">
    <location>
        <begin position="349"/>
        <end position="360"/>
    </location>
</feature>
<dbReference type="PANTHER" id="PTHR13483">
    <property type="entry name" value="BOX C_D SNORNA PROTEIN 1-RELATED"/>
    <property type="match status" value="1"/>
</dbReference>
<dbReference type="GO" id="GO:0005634">
    <property type="term" value="C:nucleus"/>
    <property type="evidence" value="ECO:0007669"/>
    <property type="project" value="TreeGrafter"/>
</dbReference>
<feature type="domain" description="C3H1-type" evidence="7">
    <location>
        <begin position="305"/>
        <end position="333"/>
    </location>
</feature>
<sequence>MWRYSYKALPPPLYALRDAAKKRGVICQITSEGMYKRDRNPSRFDRRTNTFIWFCEFAFHDFEKDQRTVIETTWGNERHHLGDIMRYAWATNPPLPCFHINKRYNKASTYVGAPQGDPEGAVDPTAAEAQPELPDTKTTEEEERKSAPSVERESSTTLEAHNVPVDVVPLNEEEAKNKEFIDDFTEGREVVILARAERLTEKKYFLLDPLKTLNENLRLVFFVNEYPEFLVVHKEDLHHFALVTESDKELIRTSFRAKPKEKRERPKKSDLTEEEKEKLGRLPCRMFLAGKCQDVEECPFLHCTREEVPVCRSFFKFGQCPKGERCSFRHDEEAIHEERKRQREMPSRGRGRGRGRGRFI</sequence>
<feature type="region of interest" description="Disordered" evidence="6">
    <location>
        <begin position="111"/>
        <end position="160"/>
    </location>
</feature>
<evidence type="ECO:0000313" key="9">
    <source>
        <dbReference type="Proteomes" id="UP000515908"/>
    </source>
</evidence>
<dbReference type="EMBL" id="LR877156">
    <property type="protein sequence ID" value="CAD2219041.1"/>
    <property type="molecule type" value="Genomic_DNA"/>
</dbReference>
<evidence type="ECO:0000256" key="1">
    <source>
        <dbReference type="ARBA" id="ARBA00022553"/>
    </source>
</evidence>
<protein>
    <submittedName>
        <fullName evidence="8">Zinc finger C-x8-C-x5-C-x3-H type (And similar), putative</fullName>
    </submittedName>
</protein>
<evidence type="ECO:0000259" key="7">
    <source>
        <dbReference type="PROSITE" id="PS50103"/>
    </source>
</evidence>
<evidence type="ECO:0000313" key="8">
    <source>
        <dbReference type="EMBL" id="CAD2219041.1"/>
    </source>
</evidence>
<dbReference type="InterPro" id="IPR000571">
    <property type="entry name" value="Znf_CCCH"/>
</dbReference>
<dbReference type="GO" id="GO:0008270">
    <property type="term" value="F:zinc ion binding"/>
    <property type="evidence" value="ECO:0007669"/>
    <property type="project" value="UniProtKB-KW"/>
</dbReference>
<dbReference type="OrthoDB" id="272357at2759"/>
<dbReference type="InterPro" id="IPR057721">
    <property type="entry name" value="BCD1_alpha/beta"/>
</dbReference>
<feature type="zinc finger region" description="C3H1-type" evidence="5">
    <location>
        <begin position="278"/>
        <end position="302"/>
    </location>
</feature>
<dbReference type="Pfam" id="PF25790">
    <property type="entry name" value="BCD1"/>
    <property type="match status" value="1"/>
</dbReference>
<dbReference type="SUPFAM" id="SSF90229">
    <property type="entry name" value="CCCH zinc finger"/>
    <property type="match status" value="1"/>
</dbReference>
<keyword evidence="9" id="KW-1185">Reference proteome</keyword>
<keyword evidence="3 5" id="KW-0863">Zinc-finger</keyword>
<dbReference type="Pfam" id="PF00642">
    <property type="entry name" value="zf-CCCH"/>
    <property type="match status" value="1"/>
</dbReference>
<dbReference type="PROSITE" id="PS50103">
    <property type="entry name" value="ZF_C3H1"/>
    <property type="match status" value="2"/>
</dbReference>
<dbReference type="InterPro" id="IPR051639">
    <property type="entry name" value="BCD1"/>
</dbReference>
<dbReference type="GO" id="GO:0048254">
    <property type="term" value="P:snoRNA localization"/>
    <property type="evidence" value="ECO:0007669"/>
    <property type="project" value="TreeGrafter"/>
</dbReference>
<accession>A0A7G2CJD0</accession>
<name>A0A7G2CJD0_9TRYP</name>
<feature type="compositionally biased region" description="Basic and acidic residues" evidence="6">
    <location>
        <begin position="134"/>
        <end position="154"/>
    </location>
</feature>
<feature type="region of interest" description="Disordered" evidence="6">
    <location>
        <begin position="336"/>
        <end position="360"/>
    </location>
</feature>
<dbReference type="Gene3D" id="4.10.1000.10">
    <property type="entry name" value="Zinc finger, CCCH-type"/>
    <property type="match status" value="1"/>
</dbReference>
<keyword evidence="2 5" id="KW-0479">Metal-binding</keyword>
<dbReference type="Proteomes" id="UP000515908">
    <property type="component" value="Chromosome 12"/>
</dbReference>
<dbReference type="VEuPathDB" id="TriTrypDB:ADEAN_000653400"/>
<reference evidence="8 9" key="1">
    <citation type="submission" date="2020-08" db="EMBL/GenBank/DDBJ databases">
        <authorList>
            <person name="Newling K."/>
            <person name="Davey J."/>
            <person name="Forrester S."/>
        </authorList>
    </citation>
    <scope>NUCLEOTIDE SEQUENCE [LARGE SCALE GENOMIC DNA]</scope>
    <source>
        <strain evidence="9">Crithidia deanei Carvalho (ATCC PRA-265)</strain>
    </source>
</reference>
<organism evidence="8 9">
    <name type="scientific">Angomonas deanei</name>
    <dbReference type="NCBI Taxonomy" id="59799"/>
    <lineage>
        <taxon>Eukaryota</taxon>
        <taxon>Discoba</taxon>
        <taxon>Euglenozoa</taxon>
        <taxon>Kinetoplastea</taxon>
        <taxon>Metakinetoplastina</taxon>
        <taxon>Trypanosomatida</taxon>
        <taxon>Trypanosomatidae</taxon>
        <taxon>Strigomonadinae</taxon>
        <taxon>Angomonas</taxon>
    </lineage>
</organism>
<dbReference type="InterPro" id="IPR036855">
    <property type="entry name" value="Znf_CCCH_sf"/>
</dbReference>
<gene>
    <name evidence="8" type="ORF">ADEAN_000653400</name>
</gene>
<evidence type="ECO:0000256" key="2">
    <source>
        <dbReference type="ARBA" id="ARBA00022723"/>
    </source>
</evidence>
<feature type="domain" description="C3H1-type" evidence="7">
    <location>
        <begin position="278"/>
        <end position="302"/>
    </location>
</feature>
<dbReference type="SMART" id="SM00356">
    <property type="entry name" value="ZnF_C3H1"/>
    <property type="match status" value="2"/>
</dbReference>
<feature type="compositionally biased region" description="Basic and acidic residues" evidence="6">
    <location>
        <begin position="336"/>
        <end position="347"/>
    </location>
</feature>